<accession>A0ACC0V4W9</accession>
<keyword evidence="2" id="KW-1185">Reference proteome</keyword>
<name>A0ACC0V4W9_9HYPO</name>
<comment type="caution">
    <text evidence="1">The sequence shown here is derived from an EMBL/GenBank/DDBJ whole genome shotgun (WGS) entry which is preliminary data.</text>
</comment>
<evidence type="ECO:0000313" key="1">
    <source>
        <dbReference type="EMBL" id="KAI9901197.1"/>
    </source>
</evidence>
<sequence>MSLHRAQAQHQRARWRLLVLAPFWALQVVLTLTQAGLFAYRLGDSMEHYKEKDVEGKHPTIELAWEVNNIVLSAVAALCTFFEIARYLAEALTPWTMLFTHVVKLTCASAILALDIVVYIRNSDEHYSLAGLGIDAVLLLTALVLSLYSIHTYRRLSRFDDHPHTINVKTYGFNDEFERSSSSSSDEAGWRPAIQKGLSFNSGRRSFSTIRSVDVESAGQETGIQRTPSYYRHERDTQFDAYVARRRSESLGKAELEDILRRDSFDSGTTTPPRPMEAKVLIGRPRTLSHTRNPSNWSDHVLIAVPEEEDEGKVENVKKALLSNSKRQSEDNPRAMQEVDLAEPNWARKVGN</sequence>
<evidence type="ECO:0000313" key="2">
    <source>
        <dbReference type="Proteomes" id="UP001163324"/>
    </source>
</evidence>
<gene>
    <name evidence="1" type="ORF">N3K66_003014</name>
</gene>
<proteinExistence type="predicted"/>
<protein>
    <submittedName>
        <fullName evidence="1">Uncharacterized protein</fullName>
    </submittedName>
</protein>
<organism evidence="1 2">
    <name type="scientific">Trichothecium roseum</name>
    <dbReference type="NCBI Taxonomy" id="47278"/>
    <lineage>
        <taxon>Eukaryota</taxon>
        <taxon>Fungi</taxon>
        <taxon>Dikarya</taxon>
        <taxon>Ascomycota</taxon>
        <taxon>Pezizomycotina</taxon>
        <taxon>Sordariomycetes</taxon>
        <taxon>Hypocreomycetidae</taxon>
        <taxon>Hypocreales</taxon>
        <taxon>Hypocreales incertae sedis</taxon>
        <taxon>Trichothecium</taxon>
    </lineage>
</organism>
<dbReference type="EMBL" id="CM047942">
    <property type="protein sequence ID" value="KAI9901197.1"/>
    <property type="molecule type" value="Genomic_DNA"/>
</dbReference>
<reference evidence="1" key="1">
    <citation type="submission" date="2022-10" db="EMBL/GenBank/DDBJ databases">
        <title>Complete Genome of Trichothecium roseum strain YXFP-22015, a Plant Pathogen Isolated from Citrus.</title>
        <authorList>
            <person name="Wang Y."/>
            <person name="Zhu L."/>
        </authorList>
    </citation>
    <scope>NUCLEOTIDE SEQUENCE</scope>
    <source>
        <strain evidence="1">YXFP-22015</strain>
    </source>
</reference>
<dbReference type="Proteomes" id="UP001163324">
    <property type="component" value="Chromosome 3"/>
</dbReference>